<name>A0A4Q2R903_9HYPH</name>
<protein>
    <submittedName>
        <fullName evidence="1">Sulfotransferase</fullName>
    </submittedName>
</protein>
<keyword evidence="2" id="KW-1185">Reference proteome</keyword>
<gene>
    <name evidence="1" type="ORF">D3272_20625</name>
</gene>
<dbReference type="SUPFAM" id="SSF52540">
    <property type="entry name" value="P-loop containing nucleoside triphosphate hydrolases"/>
    <property type="match status" value="1"/>
</dbReference>
<dbReference type="InterPro" id="IPR027417">
    <property type="entry name" value="P-loop_NTPase"/>
</dbReference>
<evidence type="ECO:0000313" key="1">
    <source>
        <dbReference type="EMBL" id="RYB02563.1"/>
    </source>
</evidence>
<dbReference type="Gene3D" id="3.40.50.300">
    <property type="entry name" value="P-loop containing nucleotide triphosphate hydrolases"/>
    <property type="match status" value="1"/>
</dbReference>
<dbReference type="RefSeq" id="WP_129221099.1">
    <property type="nucleotide sequence ID" value="NZ_QYBC01000019.1"/>
</dbReference>
<dbReference type="AlphaFoldDB" id="A0A4Q2R903"/>
<proteinExistence type="predicted"/>
<comment type="caution">
    <text evidence="1">The sequence shown here is derived from an EMBL/GenBank/DDBJ whole genome shotgun (WGS) entry which is preliminary data.</text>
</comment>
<reference evidence="1 2" key="1">
    <citation type="submission" date="2018-09" db="EMBL/GenBank/DDBJ databases">
        <authorList>
            <person name="Grouzdev D.S."/>
            <person name="Krutkina M.S."/>
        </authorList>
    </citation>
    <scope>NUCLEOTIDE SEQUENCE [LARGE SCALE GENOMIC DNA]</scope>
    <source>
        <strain evidence="1 2">RmlP001</strain>
    </source>
</reference>
<keyword evidence="1" id="KW-0808">Transferase</keyword>
<accession>A0A4Q2R903</accession>
<dbReference type="Pfam" id="PF13469">
    <property type="entry name" value="Sulfotransfer_3"/>
    <property type="match status" value="1"/>
</dbReference>
<dbReference type="Proteomes" id="UP000289411">
    <property type="component" value="Unassembled WGS sequence"/>
</dbReference>
<dbReference type="OrthoDB" id="5562925at2"/>
<sequence length="334" mass="35641">MDERGTTRVPFRLGDATHAGRPRRPWAVAAGLAAAGLVDAGLGLSGLARPVVVVNGFWRSGTTWLQECLAESLGAKSIFEPLSPQEPRRRAALEMRFPGDEDALQAFIPEPWPEGAADWRGFEAACRGLHGGAFLLSCRGSVAESARTGIVVKDVRLHRNLGPVHRRFGVPVIHLRRHPCAVAASLVAADWHWSFARVRLARLVPEAADLAPYDTDALSRIAAYWALVERDAARALAGQGWGRVVAYEDLVADPAAAVAGLCAWLGMRQRGTPDFSRPAASIHPAAFAARAAVPEPWRATLSAAEAARIAAIADAVFPEWRGGSSGSALRHDAG</sequence>
<dbReference type="GO" id="GO:0016740">
    <property type="term" value="F:transferase activity"/>
    <property type="evidence" value="ECO:0007669"/>
    <property type="project" value="UniProtKB-KW"/>
</dbReference>
<organism evidence="1 2">
    <name type="scientific">Lichenibacterium ramalinae</name>
    <dbReference type="NCBI Taxonomy" id="2316527"/>
    <lineage>
        <taxon>Bacteria</taxon>
        <taxon>Pseudomonadati</taxon>
        <taxon>Pseudomonadota</taxon>
        <taxon>Alphaproteobacteria</taxon>
        <taxon>Hyphomicrobiales</taxon>
        <taxon>Lichenihabitantaceae</taxon>
        <taxon>Lichenibacterium</taxon>
    </lineage>
</organism>
<reference evidence="1 2" key="2">
    <citation type="submission" date="2019-02" db="EMBL/GenBank/DDBJ databases">
        <title>'Lichenibacterium ramalinii' gen. nov. sp. nov., 'Lichenibacterium minor' gen. nov. sp. nov.</title>
        <authorList>
            <person name="Pankratov T."/>
        </authorList>
    </citation>
    <scope>NUCLEOTIDE SEQUENCE [LARGE SCALE GENOMIC DNA]</scope>
    <source>
        <strain evidence="1 2">RmlP001</strain>
    </source>
</reference>
<evidence type="ECO:0000313" key="2">
    <source>
        <dbReference type="Proteomes" id="UP000289411"/>
    </source>
</evidence>
<dbReference type="EMBL" id="QYBC01000019">
    <property type="protein sequence ID" value="RYB02563.1"/>
    <property type="molecule type" value="Genomic_DNA"/>
</dbReference>